<reference evidence="1 2" key="1">
    <citation type="submission" date="2016-04" db="EMBL/GenBank/DDBJ databases">
        <title>Draft genome sequence of freshwater magnetotactic bacteria Magnetospirillum marisnigri SP-1 and Magnetospirillum moscoviense BB-1.</title>
        <authorList>
            <person name="Koziaeva V."/>
            <person name="Dziuba M.V."/>
            <person name="Ivanov T.M."/>
            <person name="Kuznetsov B."/>
            <person name="Grouzdev D.S."/>
        </authorList>
    </citation>
    <scope>NUCLEOTIDE SEQUENCE [LARGE SCALE GENOMIC DNA]</scope>
    <source>
        <strain evidence="1 2">SP-1</strain>
    </source>
</reference>
<gene>
    <name evidence="1" type="ORF">A6A04_16435</name>
</gene>
<evidence type="ECO:0000313" key="1">
    <source>
        <dbReference type="EMBL" id="OAN51244.1"/>
    </source>
</evidence>
<dbReference type="AlphaFoldDB" id="A0A178MSK8"/>
<protein>
    <submittedName>
        <fullName evidence="1">Uncharacterized protein</fullName>
    </submittedName>
</protein>
<sequence length="78" mass="8712">MKTMTHSKRVSPGPQLVAKRAFDPWRHGEPSLAEVMNDPIVHLLMRRDGLVADQVWPVVREAQSRLDRPLCSGAARAA</sequence>
<proteinExistence type="predicted"/>
<dbReference type="Proteomes" id="UP000078428">
    <property type="component" value="Unassembled WGS sequence"/>
</dbReference>
<organism evidence="1 2">
    <name type="scientific">Paramagnetospirillum marisnigri</name>
    <dbReference type="NCBI Taxonomy" id="1285242"/>
    <lineage>
        <taxon>Bacteria</taxon>
        <taxon>Pseudomonadati</taxon>
        <taxon>Pseudomonadota</taxon>
        <taxon>Alphaproteobacteria</taxon>
        <taxon>Rhodospirillales</taxon>
        <taxon>Magnetospirillaceae</taxon>
        <taxon>Paramagnetospirillum</taxon>
    </lineage>
</organism>
<name>A0A178MSK8_9PROT</name>
<comment type="caution">
    <text evidence="1">The sequence shown here is derived from an EMBL/GenBank/DDBJ whole genome shotgun (WGS) entry which is preliminary data.</text>
</comment>
<keyword evidence="2" id="KW-1185">Reference proteome</keyword>
<accession>A0A178MSK8</accession>
<evidence type="ECO:0000313" key="2">
    <source>
        <dbReference type="Proteomes" id="UP000078428"/>
    </source>
</evidence>
<dbReference type="EMBL" id="LWQT01000047">
    <property type="protein sequence ID" value="OAN51244.1"/>
    <property type="molecule type" value="Genomic_DNA"/>
</dbReference>